<dbReference type="CDD" id="cd12148">
    <property type="entry name" value="fungal_TF_MHR"/>
    <property type="match status" value="1"/>
</dbReference>
<dbReference type="InterPro" id="IPR001138">
    <property type="entry name" value="Zn2Cys6_DnaBD"/>
</dbReference>
<dbReference type="GO" id="GO:0001228">
    <property type="term" value="F:DNA-binding transcription activator activity, RNA polymerase II-specific"/>
    <property type="evidence" value="ECO:0007669"/>
    <property type="project" value="TreeGrafter"/>
</dbReference>
<reference evidence="9" key="1">
    <citation type="submission" date="2020-01" db="EMBL/GenBank/DDBJ databases">
        <authorList>
            <consortium name="DOE Joint Genome Institute"/>
            <person name="Haridas S."/>
            <person name="Albert R."/>
            <person name="Binder M."/>
            <person name="Bloem J."/>
            <person name="Labutti K."/>
            <person name="Salamov A."/>
            <person name="Andreopoulos B."/>
            <person name="Baker S.E."/>
            <person name="Barry K."/>
            <person name="Bills G."/>
            <person name="Bluhm B.H."/>
            <person name="Cannon C."/>
            <person name="Castanera R."/>
            <person name="Culley D.E."/>
            <person name="Daum C."/>
            <person name="Ezra D."/>
            <person name="Gonzalez J.B."/>
            <person name="Henrissat B."/>
            <person name="Kuo A."/>
            <person name="Liang C."/>
            <person name="Lipzen A."/>
            <person name="Lutzoni F."/>
            <person name="Magnuson J."/>
            <person name="Mondo S."/>
            <person name="Nolan M."/>
            <person name="Ohm R."/>
            <person name="Pangilinan J."/>
            <person name="Park H.-J."/>
            <person name="Ramirez L."/>
            <person name="Alfaro M."/>
            <person name="Sun H."/>
            <person name="Tritt A."/>
            <person name="Yoshinaga Y."/>
            <person name="Zwiers L.-H."/>
            <person name="Turgeon B.G."/>
            <person name="Goodwin S.B."/>
            <person name="Spatafora J.W."/>
            <person name="Crous P.W."/>
            <person name="Grigoriev I.V."/>
        </authorList>
    </citation>
    <scope>NUCLEOTIDE SEQUENCE</scope>
    <source>
        <strain evidence="9">IPT5</strain>
    </source>
</reference>
<accession>A0A6A7APM3</accession>
<feature type="region of interest" description="Disordered" evidence="7">
    <location>
        <begin position="1"/>
        <end position="29"/>
    </location>
</feature>
<keyword evidence="10" id="KW-1185">Reference proteome</keyword>
<dbReference type="GO" id="GO:0000978">
    <property type="term" value="F:RNA polymerase II cis-regulatory region sequence-specific DNA binding"/>
    <property type="evidence" value="ECO:0007669"/>
    <property type="project" value="TreeGrafter"/>
</dbReference>
<evidence type="ECO:0000313" key="10">
    <source>
        <dbReference type="Proteomes" id="UP000799423"/>
    </source>
</evidence>
<dbReference type="InterPro" id="IPR051430">
    <property type="entry name" value="Fungal_TF_Env_Response"/>
</dbReference>
<sequence>MSARGSEWIDNISREESPEGHDGFPEKRPSKKRKVLSCYACRSRKMKCDRVYPVCGRCEKAGNSSLCTYDPRLLEESNFGATERGHGPIVLGECSPKHPTPANTASTALQWKIECQERRLETLERKLAAHKPRDNTSPYAGFAQEEPDIKEEMMFRGKGFKTAFHGATSIMSSIARYRELQSFTREALTVDHSIMRVKTDFKTFRDRRKRVANEQRVKVYGTDSEVFAALPEKTVIDVQALVYFQTWETSYKIFHEPSFWHEYHQFWEHRDAGERSPSFAVIMILIVATTKCVSLKNDVFIGDTTADRQAAADLIDICEAWIVHQPRKRQTLSFFQIHCLSLLAKRANTVRLKQDWINSGDLVRLALSSGMHRDPGLLATGKISVFEKEMKKRLWATIVELELQSSIEAGLQSSLTSLYFDTPAPVNVDDEAFSVSATQTPVPRPLEQFTSTSYLVHSLRSLPLRIQLAQVLNTPTTASNLQYSDILHYDAQIHKAINLLPTWEEQFAGPPAALLRLQLLHYLLLLHGPYARLVPRDQRYTYSLTTVIDTASSIVVAHHKLSSGGHLALSHFRNDVLRVGITVSQIVFANCTQSEVKPGTLAIRDAETHFADPETHLADVPTHKRLDQPSVPLYLAALPETTSLSRIMCVTSLELLERTRQLFEQKVLRLGTGYMEFWLLTAAIGMLPSAPSPSTSIAYVTNSDDNVLARCKKTLDQFTTLASRVLALQKDPQAKFASSLRDTMASISPSDGRTPSVSVGIVTEPGAAIQPGNLPSFDTFSGLGLSTATGDASKDPAGTFDALQDLQFDLGGWSFPDFWAFDLGGEY</sequence>
<evidence type="ECO:0000256" key="7">
    <source>
        <dbReference type="SAM" id="MobiDB-lite"/>
    </source>
</evidence>
<evidence type="ECO:0000256" key="4">
    <source>
        <dbReference type="ARBA" id="ARBA00023125"/>
    </source>
</evidence>
<evidence type="ECO:0000313" key="9">
    <source>
        <dbReference type="EMBL" id="KAF2845112.1"/>
    </source>
</evidence>
<dbReference type="AlphaFoldDB" id="A0A6A7APM3"/>
<dbReference type="Proteomes" id="UP000799423">
    <property type="component" value="Unassembled WGS sequence"/>
</dbReference>
<dbReference type="SUPFAM" id="SSF57701">
    <property type="entry name" value="Zn2/Cys6 DNA-binding domain"/>
    <property type="match status" value="1"/>
</dbReference>
<feature type="compositionally biased region" description="Basic and acidic residues" evidence="7">
    <location>
        <begin position="12"/>
        <end position="28"/>
    </location>
</feature>
<dbReference type="OrthoDB" id="4236860at2759"/>
<evidence type="ECO:0000256" key="3">
    <source>
        <dbReference type="ARBA" id="ARBA00023015"/>
    </source>
</evidence>
<proteinExistence type="predicted"/>
<dbReference type="PANTHER" id="PTHR31944:SF130">
    <property type="entry name" value="ZN(II)2CYS6 TRANSCRIPTION FACTO (EUROFUNG)"/>
    <property type="match status" value="1"/>
</dbReference>
<dbReference type="PROSITE" id="PS50048">
    <property type="entry name" value="ZN2_CY6_FUNGAL_2"/>
    <property type="match status" value="1"/>
</dbReference>
<feature type="domain" description="Zn(2)-C6 fungal-type" evidence="8">
    <location>
        <begin position="37"/>
        <end position="69"/>
    </location>
</feature>
<evidence type="ECO:0000256" key="6">
    <source>
        <dbReference type="ARBA" id="ARBA00023242"/>
    </source>
</evidence>
<dbReference type="InterPro" id="IPR007219">
    <property type="entry name" value="XnlR_reg_dom"/>
</dbReference>
<keyword evidence="1" id="KW-0479">Metal-binding</keyword>
<keyword evidence="5" id="KW-0804">Transcription</keyword>
<dbReference type="Gene3D" id="4.10.240.10">
    <property type="entry name" value="Zn(2)-C6 fungal-type DNA-binding domain"/>
    <property type="match status" value="1"/>
</dbReference>
<keyword evidence="6" id="KW-0539">Nucleus</keyword>
<keyword evidence="3" id="KW-0805">Transcription regulation</keyword>
<dbReference type="PANTHER" id="PTHR31944">
    <property type="entry name" value="HEME-RESPONSIVE ZINC FINGER TRANSCRIPTION FACTOR HAP1"/>
    <property type="match status" value="1"/>
</dbReference>
<organism evidence="9 10">
    <name type="scientific">Plenodomus tracheiphilus IPT5</name>
    <dbReference type="NCBI Taxonomy" id="1408161"/>
    <lineage>
        <taxon>Eukaryota</taxon>
        <taxon>Fungi</taxon>
        <taxon>Dikarya</taxon>
        <taxon>Ascomycota</taxon>
        <taxon>Pezizomycotina</taxon>
        <taxon>Dothideomycetes</taxon>
        <taxon>Pleosporomycetidae</taxon>
        <taxon>Pleosporales</taxon>
        <taxon>Pleosporineae</taxon>
        <taxon>Leptosphaeriaceae</taxon>
        <taxon>Plenodomus</taxon>
    </lineage>
</organism>
<dbReference type="PROSITE" id="PS00463">
    <property type="entry name" value="ZN2_CY6_FUNGAL_1"/>
    <property type="match status" value="1"/>
</dbReference>
<keyword evidence="2" id="KW-0862">Zinc</keyword>
<protein>
    <recommendedName>
        <fullName evidence="8">Zn(2)-C6 fungal-type domain-containing protein</fullName>
    </recommendedName>
</protein>
<dbReference type="SMART" id="SM00066">
    <property type="entry name" value="GAL4"/>
    <property type="match status" value="1"/>
</dbReference>
<evidence type="ECO:0000256" key="2">
    <source>
        <dbReference type="ARBA" id="ARBA00022833"/>
    </source>
</evidence>
<keyword evidence="4" id="KW-0238">DNA-binding</keyword>
<dbReference type="InterPro" id="IPR036864">
    <property type="entry name" value="Zn2-C6_fun-type_DNA-bd_sf"/>
</dbReference>
<dbReference type="Pfam" id="PF04082">
    <property type="entry name" value="Fungal_trans"/>
    <property type="match status" value="1"/>
</dbReference>
<dbReference type="Pfam" id="PF00172">
    <property type="entry name" value="Zn_clus"/>
    <property type="match status" value="1"/>
</dbReference>
<gene>
    <name evidence="9" type="ORF">T440DRAFT_483669</name>
</gene>
<dbReference type="GO" id="GO:0005634">
    <property type="term" value="C:nucleus"/>
    <property type="evidence" value="ECO:0007669"/>
    <property type="project" value="TreeGrafter"/>
</dbReference>
<dbReference type="CDD" id="cd00067">
    <property type="entry name" value="GAL4"/>
    <property type="match status" value="1"/>
</dbReference>
<evidence type="ECO:0000256" key="1">
    <source>
        <dbReference type="ARBA" id="ARBA00022723"/>
    </source>
</evidence>
<evidence type="ECO:0000259" key="8">
    <source>
        <dbReference type="PROSITE" id="PS50048"/>
    </source>
</evidence>
<dbReference type="GO" id="GO:0006351">
    <property type="term" value="P:DNA-templated transcription"/>
    <property type="evidence" value="ECO:0007669"/>
    <property type="project" value="InterPro"/>
</dbReference>
<name>A0A6A7APM3_9PLEO</name>
<dbReference type="GO" id="GO:0008270">
    <property type="term" value="F:zinc ion binding"/>
    <property type="evidence" value="ECO:0007669"/>
    <property type="project" value="InterPro"/>
</dbReference>
<evidence type="ECO:0000256" key="5">
    <source>
        <dbReference type="ARBA" id="ARBA00023163"/>
    </source>
</evidence>
<dbReference type="EMBL" id="MU006354">
    <property type="protein sequence ID" value="KAF2845112.1"/>
    <property type="molecule type" value="Genomic_DNA"/>
</dbReference>